<dbReference type="EMBL" id="CP097463">
    <property type="protein sequence ID" value="WAX58479.1"/>
    <property type="molecule type" value="Genomic_DNA"/>
</dbReference>
<dbReference type="RefSeq" id="WP_269445020.1">
    <property type="nucleotide sequence ID" value="NZ_CP097463.1"/>
</dbReference>
<gene>
    <name evidence="2" type="ORF">M6B22_06865</name>
</gene>
<dbReference type="InterPro" id="IPR032710">
    <property type="entry name" value="NTF2-like_dom_sf"/>
</dbReference>
<evidence type="ECO:0008006" key="4">
    <source>
        <dbReference type="Google" id="ProtNLM"/>
    </source>
</evidence>
<evidence type="ECO:0000313" key="2">
    <source>
        <dbReference type="EMBL" id="WAX58479.1"/>
    </source>
</evidence>
<dbReference type="Proteomes" id="UP001164693">
    <property type="component" value="Chromosome"/>
</dbReference>
<dbReference type="SUPFAM" id="SSF54427">
    <property type="entry name" value="NTF2-like"/>
    <property type="match status" value="1"/>
</dbReference>
<feature type="region of interest" description="Disordered" evidence="1">
    <location>
        <begin position="15"/>
        <end position="37"/>
    </location>
</feature>
<feature type="compositionally biased region" description="Polar residues" evidence="1">
    <location>
        <begin position="21"/>
        <end position="36"/>
    </location>
</feature>
<sequence>MTLALSRTTVNEYDCKMPEGSSLTSSQEPEATTGSPGNVDVAMEWIAAMTGFDSGGLRRTMAPHLKYHLARTAARMARERNAPGAPADKPDPYVYPRDEYIAQHEHARRMIFVKPEPPEVVRVAAGGDDVVLLTRIRSPLKNGETYDNLYSYHLRFEGGLIAEVWELFDTAYALSVYPS</sequence>
<name>A0ABY7K0V0_9ACTN</name>
<organism evidence="2 3">
    <name type="scientific">Jatrophihabitans cynanchi</name>
    <dbReference type="NCBI Taxonomy" id="2944128"/>
    <lineage>
        <taxon>Bacteria</taxon>
        <taxon>Bacillati</taxon>
        <taxon>Actinomycetota</taxon>
        <taxon>Actinomycetes</taxon>
        <taxon>Jatrophihabitantales</taxon>
        <taxon>Jatrophihabitantaceae</taxon>
        <taxon>Jatrophihabitans</taxon>
    </lineage>
</organism>
<accession>A0ABY7K0V0</accession>
<evidence type="ECO:0000256" key="1">
    <source>
        <dbReference type="SAM" id="MobiDB-lite"/>
    </source>
</evidence>
<protein>
    <recommendedName>
        <fullName evidence="4">SnoaL-like domain-containing protein</fullName>
    </recommendedName>
</protein>
<dbReference type="Gene3D" id="3.10.450.50">
    <property type="match status" value="1"/>
</dbReference>
<keyword evidence="3" id="KW-1185">Reference proteome</keyword>
<proteinExistence type="predicted"/>
<evidence type="ECO:0000313" key="3">
    <source>
        <dbReference type="Proteomes" id="UP001164693"/>
    </source>
</evidence>
<reference evidence="2" key="1">
    <citation type="submission" date="2022-05" db="EMBL/GenBank/DDBJ databases">
        <title>Jatrophihabitans sp. SB3-54 whole genome sequence.</title>
        <authorList>
            <person name="Suh M.K."/>
            <person name="Eom M.K."/>
            <person name="Kim J.S."/>
            <person name="Kim H.S."/>
            <person name="Do H.E."/>
            <person name="Shin Y.K."/>
            <person name="Lee J.-S."/>
        </authorList>
    </citation>
    <scope>NUCLEOTIDE SEQUENCE</scope>
    <source>
        <strain evidence="2">SB3-54</strain>
    </source>
</reference>